<organism evidence="2">
    <name type="scientific">Cladocopium goreaui</name>
    <dbReference type="NCBI Taxonomy" id="2562237"/>
    <lineage>
        <taxon>Eukaryota</taxon>
        <taxon>Sar</taxon>
        <taxon>Alveolata</taxon>
        <taxon>Dinophyceae</taxon>
        <taxon>Suessiales</taxon>
        <taxon>Symbiodiniaceae</taxon>
        <taxon>Cladocopium</taxon>
    </lineage>
</organism>
<reference evidence="3" key="2">
    <citation type="submission" date="2024-04" db="EMBL/GenBank/DDBJ databases">
        <authorList>
            <person name="Chen Y."/>
            <person name="Shah S."/>
            <person name="Dougan E. K."/>
            <person name="Thang M."/>
            <person name="Chan C."/>
        </authorList>
    </citation>
    <scope>NUCLEOTIDE SEQUENCE [LARGE SCALE GENOMIC DNA]</scope>
</reference>
<dbReference type="GO" id="GO:0003723">
    <property type="term" value="F:RNA binding"/>
    <property type="evidence" value="ECO:0007669"/>
    <property type="project" value="TreeGrafter"/>
</dbReference>
<evidence type="ECO:0000313" key="3">
    <source>
        <dbReference type="EMBL" id="CAL1171204.1"/>
    </source>
</evidence>
<evidence type="ECO:0000313" key="2">
    <source>
        <dbReference type="EMBL" id="CAI4017829.1"/>
    </source>
</evidence>
<accession>A0A9P1M3L7</accession>
<evidence type="ECO:0000259" key="1">
    <source>
        <dbReference type="Pfam" id="PF26172"/>
    </source>
</evidence>
<dbReference type="InterPro" id="IPR050870">
    <property type="entry name" value="FAST_kinase"/>
</dbReference>
<protein>
    <recommendedName>
        <fullName evidence="1">RNA-editing substrate-binding complex 8 protein HEAT repeats domain-containing protein</fullName>
    </recommendedName>
</protein>
<dbReference type="AlphaFoldDB" id="A0A9P1M3L7"/>
<keyword evidence="4" id="KW-1185">Reference proteome</keyword>
<dbReference type="GO" id="GO:0000963">
    <property type="term" value="P:mitochondrial RNA processing"/>
    <property type="evidence" value="ECO:0007669"/>
    <property type="project" value="TreeGrafter"/>
</dbReference>
<dbReference type="OrthoDB" id="430737at2759"/>
<dbReference type="Proteomes" id="UP001152797">
    <property type="component" value="Unassembled WGS sequence"/>
</dbReference>
<dbReference type="EMBL" id="CAMXCT030006657">
    <property type="protein sequence ID" value="CAL4805141.1"/>
    <property type="molecule type" value="Genomic_DNA"/>
</dbReference>
<feature type="domain" description="RNA-editing substrate-binding complex 8 protein HEAT repeats" evidence="1">
    <location>
        <begin position="109"/>
        <end position="402"/>
    </location>
</feature>
<reference evidence="2" key="1">
    <citation type="submission" date="2022-10" db="EMBL/GenBank/DDBJ databases">
        <authorList>
            <person name="Chen Y."/>
            <person name="Dougan E. K."/>
            <person name="Chan C."/>
            <person name="Rhodes N."/>
            <person name="Thang M."/>
        </authorList>
    </citation>
    <scope>NUCLEOTIDE SEQUENCE</scope>
</reference>
<dbReference type="GO" id="GO:0005759">
    <property type="term" value="C:mitochondrial matrix"/>
    <property type="evidence" value="ECO:0007669"/>
    <property type="project" value="TreeGrafter"/>
</dbReference>
<dbReference type="PANTHER" id="PTHR21228:SF40">
    <property type="entry name" value="LD45607P"/>
    <property type="match status" value="1"/>
</dbReference>
<dbReference type="PANTHER" id="PTHR21228">
    <property type="entry name" value="FAST LEU-RICH DOMAIN-CONTAINING"/>
    <property type="match status" value="1"/>
</dbReference>
<dbReference type="EMBL" id="CAMXCT020006657">
    <property type="protein sequence ID" value="CAL1171204.1"/>
    <property type="molecule type" value="Genomic_DNA"/>
</dbReference>
<dbReference type="Pfam" id="PF26172">
    <property type="entry name" value="RESC8"/>
    <property type="match status" value="1"/>
</dbReference>
<proteinExistence type="predicted"/>
<dbReference type="GO" id="GO:0044528">
    <property type="term" value="P:regulation of mitochondrial mRNA stability"/>
    <property type="evidence" value="ECO:0007669"/>
    <property type="project" value="TreeGrafter"/>
</dbReference>
<comment type="caution">
    <text evidence="2">The sequence shown here is derived from an EMBL/GenBank/DDBJ whole genome shotgun (WGS) entry which is preliminary data.</text>
</comment>
<dbReference type="InterPro" id="IPR058977">
    <property type="entry name" value="RESC8_HEAT"/>
</dbReference>
<evidence type="ECO:0000313" key="4">
    <source>
        <dbReference type="Proteomes" id="UP001152797"/>
    </source>
</evidence>
<dbReference type="EMBL" id="CAMXCT010006657">
    <property type="protein sequence ID" value="CAI4017829.1"/>
    <property type="molecule type" value="Genomic_DNA"/>
</dbReference>
<dbReference type="GO" id="GO:0035770">
    <property type="term" value="C:ribonucleoprotein granule"/>
    <property type="evidence" value="ECO:0007669"/>
    <property type="project" value="TreeGrafter"/>
</dbReference>
<name>A0A9P1M3L7_9DINO</name>
<sequence>MLHARCNGTFLYRWLPWLLGHNGFSRGAKIKAIKSVQTLYDRKKQKFHREAFETSTDPIIQSQMYTPEALKTMNLSRLCHYLVSFGLQTPELMDRYAARAEELAASLDSEQFALILNAMSRASHRHDGMLQSFSKRMLPKLPLFIPRDLARVCLAYAKLQERDEVLFRRLALEMPHKLPLFDGRDLQMVARAFAKLLIRDDLLFDDIADEVIRRPQDLDHASLLVIASAFARFNIRTQRLWPVLGEWLLQSHLDFSAQDVGAVFNAFSTVDFEHKELFQTLLLSLSQEPLLSEASPSTLCLTFNAMVRLNWPRGHEAMEGLNVLVDKVSGRLADFDPVGLTQLLHACARFRPLQKKTQLVEGILEQCGEKIQEFPAQSLSLLVNSCARLQQKDVNLLTKVAKSAAPLLPEFTPQALAVTAYGFAKLEVRSEILFYLLAEQIVQKIPLFSGQGIGMVLQAYGKLHIDNKRLVQTCRKHLRSLSDELTLWEVDAIEDGFKQLDALDSWTETLLLNLRRQLSTAQAENWTIMC</sequence>
<gene>
    <name evidence="2" type="ORF">C1SCF055_LOCUS42441</name>
</gene>